<dbReference type="OrthoDB" id="5105178at2759"/>
<comment type="caution">
    <text evidence="5">The sequence shown here is derived from an EMBL/GenBank/DDBJ whole genome shotgun (WGS) entry which is preliminary data.</text>
</comment>
<proteinExistence type="inferred from homology"/>
<reference evidence="5" key="1">
    <citation type="journal article" date="2020" name="BMC Genomics">
        <title>Correction to: Identification and distribution of gene clusters required for synthesis of sphingolipid metabolism inhibitors in diverse species of the filamentous fungus Fusarium.</title>
        <authorList>
            <person name="Kim H.S."/>
            <person name="Lohmar J.M."/>
            <person name="Busman M."/>
            <person name="Brown D.W."/>
            <person name="Naumann T.A."/>
            <person name="Divon H.H."/>
            <person name="Lysoe E."/>
            <person name="Uhlig S."/>
            <person name="Proctor R.H."/>
        </authorList>
    </citation>
    <scope>NUCLEOTIDE SEQUENCE</scope>
    <source>
        <strain evidence="5">NRRL 20472</strain>
    </source>
</reference>
<evidence type="ECO:0000256" key="3">
    <source>
        <dbReference type="ARBA" id="ARBA00048448"/>
    </source>
</evidence>
<comment type="catalytic activity">
    <reaction evidence="3">
        <text>a secondary aliphatic amine + O2 + H2O = a primary amine + an aldehyde + H2O2</text>
        <dbReference type="Rhea" id="RHEA:26414"/>
        <dbReference type="ChEBI" id="CHEBI:15377"/>
        <dbReference type="ChEBI" id="CHEBI:15379"/>
        <dbReference type="ChEBI" id="CHEBI:16240"/>
        <dbReference type="ChEBI" id="CHEBI:17478"/>
        <dbReference type="ChEBI" id="CHEBI:58855"/>
        <dbReference type="ChEBI" id="CHEBI:65296"/>
        <dbReference type="EC" id="1.4.3.4"/>
    </reaction>
</comment>
<dbReference type="Gene3D" id="1.10.405.10">
    <property type="entry name" value="Guanine Nucleotide Dissociation Inhibitor, domain 1"/>
    <property type="match status" value="1"/>
</dbReference>
<keyword evidence="6" id="KW-1185">Reference proteome</keyword>
<name>A0A8H4T9S4_9HYPO</name>
<evidence type="ECO:0000259" key="4">
    <source>
        <dbReference type="Pfam" id="PF01593"/>
    </source>
</evidence>
<dbReference type="PANTHER" id="PTHR43563:SF14">
    <property type="entry name" value="AMINE OXIDASE"/>
    <property type="match status" value="1"/>
</dbReference>
<dbReference type="GO" id="GO:0097621">
    <property type="term" value="F:monoamine oxidase activity"/>
    <property type="evidence" value="ECO:0007669"/>
    <property type="project" value="UniProtKB-EC"/>
</dbReference>
<dbReference type="AlphaFoldDB" id="A0A8H4T9S4"/>
<dbReference type="InterPro" id="IPR002937">
    <property type="entry name" value="Amino_oxidase"/>
</dbReference>
<evidence type="ECO:0000256" key="1">
    <source>
        <dbReference type="ARBA" id="ARBA00005995"/>
    </source>
</evidence>
<evidence type="ECO:0000313" key="5">
    <source>
        <dbReference type="EMBL" id="KAF4953727.1"/>
    </source>
</evidence>
<dbReference type="Gene3D" id="3.90.660.10">
    <property type="match status" value="1"/>
</dbReference>
<reference evidence="5" key="2">
    <citation type="submission" date="2020-05" db="EMBL/GenBank/DDBJ databases">
        <authorList>
            <person name="Kim H.-S."/>
            <person name="Proctor R.H."/>
            <person name="Brown D.W."/>
        </authorList>
    </citation>
    <scope>NUCLEOTIDE SEQUENCE</scope>
    <source>
        <strain evidence="5">NRRL 20472</strain>
    </source>
</reference>
<protein>
    <recommendedName>
        <fullName evidence="2">monoamine oxidase</fullName>
        <ecNumber evidence="2">1.4.3.4</ecNumber>
    </recommendedName>
</protein>
<evidence type="ECO:0000256" key="2">
    <source>
        <dbReference type="ARBA" id="ARBA00012804"/>
    </source>
</evidence>
<dbReference type="EC" id="1.4.3.4" evidence="2"/>
<dbReference type="InterPro" id="IPR036188">
    <property type="entry name" value="FAD/NAD-bd_sf"/>
</dbReference>
<dbReference type="Proteomes" id="UP000622797">
    <property type="component" value="Unassembled WGS sequence"/>
</dbReference>
<gene>
    <name evidence="5" type="ORF">FSARC_12318</name>
</gene>
<feature type="domain" description="Amine oxidase" evidence="4">
    <location>
        <begin position="18"/>
        <end position="110"/>
    </location>
</feature>
<dbReference type="Gene3D" id="3.50.50.60">
    <property type="entry name" value="FAD/NAD(P)-binding domain"/>
    <property type="match status" value="1"/>
</dbReference>
<dbReference type="InterPro" id="IPR050703">
    <property type="entry name" value="Flavin_MAO"/>
</dbReference>
<evidence type="ECO:0000313" key="6">
    <source>
        <dbReference type="Proteomes" id="UP000622797"/>
    </source>
</evidence>
<organism evidence="5 6">
    <name type="scientific">Fusarium sarcochroum</name>
    <dbReference type="NCBI Taxonomy" id="1208366"/>
    <lineage>
        <taxon>Eukaryota</taxon>
        <taxon>Fungi</taxon>
        <taxon>Dikarya</taxon>
        <taxon>Ascomycota</taxon>
        <taxon>Pezizomycotina</taxon>
        <taxon>Sordariomycetes</taxon>
        <taxon>Hypocreomycetidae</taxon>
        <taxon>Hypocreales</taxon>
        <taxon>Nectriaceae</taxon>
        <taxon>Fusarium</taxon>
        <taxon>Fusarium lateritium species complex</taxon>
    </lineage>
</organism>
<comment type="similarity">
    <text evidence="1">Belongs to the flavin monoamine oxidase family.</text>
</comment>
<sequence>MTPVARSFQIVVLGAGPSGLRAAREVHKACLSYIVLEAMDRVGGKTLSVPTSSESKGIIDLGASWTNDTSQSEIYNWAREFGFDLVQKRTEGNNLYRDKNKDVHYIPVEMSAKASESEHFEQVEQFMHGLEDYADKCDIDNPSQGPNAKTFDSMTVKDFIGSFNHPLNQR</sequence>
<dbReference type="SUPFAM" id="SSF51905">
    <property type="entry name" value="FAD/NAD(P)-binding domain"/>
    <property type="match status" value="1"/>
</dbReference>
<dbReference type="EMBL" id="JABEXW010000836">
    <property type="protein sequence ID" value="KAF4953727.1"/>
    <property type="molecule type" value="Genomic_DNA"/>
</dbReference>
<accession>A0A8H4T9S4</accession>
<dbReference type="Pfam" id="PF01593">
    <property type="entry name" value="Amino_oxidase"/>
    <property type="match status" value="1"/>
</dbReference>
<dbReference type="PANTHER" id="PTHR43563">
    <property type="entry name" value="AMINE OXIDASE"/>
    <property type="match status" value="1"/>
</dbReference>